<accession>A0A1V9A9W0</accession>
<keyword evidence="1 2" id="KW-0238">DNA-binding</keyword>
<gene>
    <name evidence="4" type="ORF">B1813_04625</name>
</gene>
<evidence type="ECO:0000256" key="2">
    <source>
        <dbReference type="PROSITE-ProRule" id="PRU00335"/>
    </source>
</evidence>
<dbReference type="EMBL" id="MWIH01000003">
    <property type="protein sequence ID" value="OQO93816.1"/>
    <property type="molecule type" value="Genomic_DNA"/>
</dbReference>
<dbReference type="GO" id="GO:0003677">
    <property type="term" value="F:DNA binding"/>
    <property type="evidence" value="ECO:0007669"/>
    <property type="project" value="UniProtKB-UniRule"/>
</dbReference>
<evidence type="ECO:0000256" key="1">
    <source>
        <dbReference type="ARBA" id="ARBA00023125"/>
    </source>
</evidence>
<dbReference type="STRING" id="1962155.B1813_04625"/>
<feature type="domain" description="HTH tetR-type" evidence="3">
    <location>
        <begin position="18"/>
        <end position="78"/>
    </location>
</feature>
<evidence type="ECO:0000313" key="5">
    <source>
        <dbReference type="Proteomes" id="UP000192591"/>
    </source>
</evidence>
<comment type="caution">
    <text evidence="4">The sequence shown here is derived from an EMBL/GenBank/DDBJ whole genome shotgun (WGS) entry which is preliminary data.</text>
</comment>
<organism evidence="4 5">
    <name type="scientific">Saccharomonospora piscinae</name>
    <dbReference type="NCBI Taxonomy" id="687388"/>
    <lineage>
        <taxon>Bacteria</taxon>
        <taxon>Bacillati</taxon>
        <taxon>Actinomycetota</taxon>
        <taxon>Actinomycetes</taxon>
        <taxon>Pseudonocardiales</taxon>
        <taxon>Pseudonocardiaceae</taxon>
        <taxon>Saccharomonospora</taxon>
    </lineage>
</organism>
<dbReference type="InterPro" id="IPR009057">
    <property type="entry name" value="Homeodomain-like_sf"/>
</dbReference>
<dbReference type="AlphaFoldDB" id="A0A1V9A9W0"/>
<dbReference type="InterPro" id="IPR001647">
    <property type="entry name" value="HTH_TetR"/>
</dbReference>
<keyword evidence="5" id="KW-1185">Reference proteome</keyword>
<evidence type="ECO:0000259" key="3">
    <source>
        <dbReference type="PROSITE" id="PS50977"/>
    </source>
</evidence>
<reference evidence="4 5" key="1">
    <citation type="submission" date="2017-02" db="EMBL/GenBank/DDBJ databases">
        <title>Draft genome of Saccharomonospora sp. 154.</title>
        <authorList>
            <person name="Alonso-Carmona G.S."/>
            <person name="De La Haba R."/>
            <person name="Vera-Gargallo B."/>
            <person name="Sandoval-Trujillo A.H."/>
            <person name="Ramirez-Duran N."/>
            <person name="Ventosa A."/>
        </authorList>
    </citation>
    <scope>NUCLEOTIDE SEQUENCE [LARGE SCALE GENOMIC DNA]</scope>
    <source>
        <strain evidence="4 5">LRS4.154</strain>
    </source>
</reference>
<feature type="DNA-binding region" description="H-T-H motif" evidence="2">
    <location>
        <begin position="41"/>
        <end position="60"/>
    </location>
</feature>
<evidence type="ECO:0000313" key="4">
    <source>
        <dbReference type="EMBL" id="OQO93816.1"/>
    </source>
</evidence>
<dbReference type="PROSITE" id="PS50977">
    <property type="entry name" value="HTH_TETR_2"/>
    <property type="match status" value="1"/>
</dbReference>
<dbReference type="Gene3D" id="1.10.357.10">
    <property type="entry name" value="Tetracycline Repressor, domain 2"/>
    <property type="match status" value="1"/>
</dbReference>
<dbReference type="SUPFAM" id="SSF46689">
    <property type="entry name" value="Homeodomain-like"/>
    <property type="match status" value="1"/>
</dbReference>
<dbReference type="RefSeq" id="WP_081190740.1">
    <property type="nucleotide sequence ID" value="NZ_MWIH01000003.1"/>
</dbReference>
<dbReference type="Proteomes" id="UP000192591">
    <property type="component" value="Unassembled WGS sequence"/>
</dbReference>
<sequence length="202" mass="21989">MTDANRTWAGTSLSDRRARRRRQLLDAGLDLLGTPEGPAVSVRAVCRSAGLTERYFYESFTDRDEFVVAAYDHVVTLAHRTLVDAVSLAGSDPSRRAEAAVSAFVTLILDDPRQGRVLLLAPLAEEPLRRIGAQRLPVFADLVREQLSDRLDEGDRAMTATALVGGLANVFAGYLGGTFDVTRERLTAHCVRLVLAAEGLHS</sequence>
<proteinExistence type="predicted"/>
<protein>
    <submittedName>
        <fullName evidence="4">TetR family transcriptional regulator</fullName>
    </submittedName>
</protein>
<name>A0A1V9A9W0_SACPI</name>